<evidence type="ECO:0000313" key="3">
    <source>
        <dbReference type="Proteomes" id="UP000018780"/>
    </source>
</evidence>
<evidence type="ECO:0000256" key="1">
    <source>
        <dbReference type="SAM" id="Phobius"/>
    </source>
</evidence>
<keyword evidence="3" id="KW-1185">Reference proteome</keyword>
<dbReference type="KEGG" id="lmd:METH_14805"/>
<dbReference type="HOGENOM" id="CLU_2973958_0_0_5"/>
<gene>
    <name evidence="2" type="ORF">METH_14805</name>
</gene>
<proteinExistence type="predicted"/>
<evidence type="ECO:0000313" key="2">
    <source>
        <dbReference type="EMBL" id="AHD03152.1"/>
    </source>
</evidence>
<accession>V9W1V2</accession>
<dbReference type="Proteomes" id="UP000018780">
    <property type="component" value="Chromosome"/>
</dbReference>
<dbReference type="EMBL" id="CP006773">
    <property type="protein sequence ID" value="AHD03152.1"/>
    <property type="molecule type" value="Genomic_DNA"/>
</dbReference>
<keyword evidence="1" id="KW-0472">Membrane</keyword>
<organism evidence="2 3">
    <name type="scientific">Leisingera methylohalidivorans DSM 14336</name>
    <dbReference type="NCBI Taxonomy" id="999552"/>
    <lineage>
        <taxon>Bacteria</taxon>
        <taxon>Pseudomonadati</taxon>
        <taxon>Pseudomonadota</taxon>
        <taxon>Alphaproteobacteria</taxon>
        <taxon>Rhodobacterales</taxon>
        <taxon>Roseobacteraceae</taxon>
        <taxon>Leisingera</taxon>
    </lineage>
</organism>
<feature type="transmembrane region" description="Helical" evidence="1">
    <location>
        <begin position="34"/>
        <end position="56"/>
    </location>
</feature>
<sequence>MRNYKHRISDPAIKKNSIQATDGRRSLKISGDAWFIWGVITIAAAAFLVLANLVLFSG</sequence>
<name>V9W1V2_9RHOB</name>
<dbReference type="AlphaFoldDB" id="V9W1V2"/>
<keyword evidence="1" id="KW-1133">Transmembrane helix</keyword>
<reference evidence="2 3" key="1">
    <citation type="submission" date="2013-09" db="EMBL/GenBank/DDBJ databases">
        <authorList>
            <consortium name="DOE Joint Genome Institute"/>
            <person name="Klenk H.-P."/>
            <person name="Huntemann M."/>
            <person name="Han J."/>
            <person name="Chen A."/>
            <person name="Kyrpides N."/>
            <person name="Mavromatis K."/>
            <person name="Markowitz V."/>
            <person name="Palaniappan K."/>
            <person name="Ivanova N."/>
            <person name="Schaumberg A."/>
            <person name="Pati A."/>
            <person name="Liolios K."/>
            <person name="Nordberg H.P."/>
            <person name="Cantor M.N."/>
            <person name="Hua S.X."/>
            <person name="Woyke T."/>
        </authorList>
    </citation>
    <scope>NUCLEOTIDE SEQUENCE [LARGE SCALE GENOMIC DNA]</scope>
    <source>
        <strain evidence="2 3">DSM 14336</strain>
    </source>
</reference>
<keyword evidence="1" id="KW-0812">Transmembrane</keyword>
<protein>
    <submittedName>
        <fullName evidence="2">Uncharacterized protein</fullName>
    </submittedName>
</protein>